<evidence type="ECO:0000256" key="3">
    <source>
        <dbReference type="ARBA" id="ARBA00022679"/>
    </source>
</evidence>
<dbReference type="PROSITE" id="PS50035">
    <property type="entry name" value="PLD"/>
    <property type="match status" value="2"/>
</dbReference>
<evidence type="ECO:0000256" key="6">
    <source>
        <dbReference type="ARBA" id="ARBA00022989"/>
    </source>
</evidence>
<dbReference type="InterPro" id="IPR025202">
    <property type="entry name" value="PLD-like_dom"/>
</dbReference>
<dbReference type="PANTHER" id="PTHR21248">
    <property type="entry name" value="CARDIOLIPIN SYNTHASE"/>
    <property type="match status" value="1"/>
</dbReference>
<dbReference type="CDD" id="cd09157">
    <property type="entry name" value="PLDc_CLS_unchar2_1"/>
    <property type="match status" value="1"/>
</dbReference>
<keyword evidence="6 9" id="KW-1133">Transmembrane helix</keyword>
<dbReference type="EMBL" id="JACBAZ010000016">
    <property type="protein sequence ID" value="NWK57602.1"/>
    <property type="molecule type" value="Genomic_DNA"/>
</dbReference>
<reference evidence="11 12" key="1">
    <citation type="submission" date="2020-07" db="EMBL/GenBank/DDBJ databases">
        <title>Roseicoccus Jingziensis gen. nov., sp. nov., isolated from coastal seawater.</title>
        <authorList>
            <person name="Feng X."/>
        </authorList>
    </citation>
    <scope>NUCLEOTIDE SEQUENCE [LARGE SCALE GENOMIC DNA]</scope>
    <source>
        <strain evidence="11 12">N1E253</strain>
    </source>
</reference>
<evidence type="ECO:0000256" key="4">
    <source>
        <dbReference type="ARBA" id="ARBA00022692"/>
    </source>
</evidence>
<evidence type="ECO:0000256" key="2">
    <source>
        <dbReference type="ARBA" id="ARBA00022475"/>
    </source>
</evidence>
<feature type="domain" description="PLD phosphodiesterase" evidence="10">
    <location>
        <begin position="398"/>
        <end position="425"/>
    </location>
</feature>
<comment type="caution">
    <text evidence="11">The sequence shown here is derived from an EMBL/GenBank/DDBJ whole genome shotgun (WGS) entry which is preliminary data.</text>
</comment>
<sequence length="485" mass="53932">MDPLIEHIQWLWPYVLTALHFAGALAVTLHAVLRKHDVRSAIGWIGLAWLSPVIGSVAYLLLGINRIQRKGVSLGLYDAWDHAIKQHLTDEDAERIHDLHQYHPTFISLAKLGTDVTGNTPLLGNQITPLVNGDNAYPEMLKAIREAKVSVALNSYIFDSDRIGEQFLEALKEAQDRQVDVRVMIDGVGARYSKPSMVDRLKKEGIRVAAFLPSRAPMLPYANLRNHRKILVTDGTTGFTGGTNIREGHCLKLQPSFPVACLHFKIEGPVVAELQETFAIDWAFTTGESLVGPTWFPPLQRCGPVFARGVPDGPDEDLDKINELILGALAVASQRVRIITPYFLPEESILKALAVTAMRGVEVDIILPSKNNIAIMNWAVIPQLPQLIEKGCRVYMSPAPFDHTKLFVVDGVWSLIGSTNWDARSMRLNFEYNIECYDDALAEQLDSIIDEKLAASRLLNADALRSRSLPIQLRDGTARLLSPYL</sequence>
<evidence type="ECO:0000259" key="10">
    <source>
        <dbReference type="PROSITE" id="PS50035"/>
    </source>
</evidence>
<evidence type="ECO:0000256" key="1">
    <source>
        <dbReference type="ARBA" id="ARBA00004236"/>
    </source>
</evidence>
<name>A0A851GKN1_9BACT</name>
<evidence type="ECO:0000313" key="11">
    <source>
        <dbReference type="EMBL" id="NWK57602.1"/>
    </source>
</evidence>
<dbReference type="SMART" id="SM00155">
    <property type="entry name" value="PLDc"/>
    <property type="match status" value="2"/>
</dbReference>
<evidence type="ECO:0000256" key="9">
    <source>
        <dbReference type="SAM" id="Phobius"/>
    </source>
</evidence>
<dbReference type="Gene3D" id="3.30.870.10">
    <property type="entry name" value="Endonuclease Chain A"/>
    <property type="match status" value="2"/>
</dbReference>
<dbReference type="SUPFAM" id="SSF56024">
    <property type="entry name" value="Phospholipase D/nuclease"/>
    <property type="match status" value="2"/>
</dbReference>
<keyword evidence="3" id="KW-0808">Transferase</keyword>
<evidence type="ECO:0000313" key="12">
    <source>
        <dbReference type="Proteomes" id="UP000557872"/>
    </source>
</evidence>
<dbReference type="CDD" id="cd09163">
    <property type="entry name" value="PLDc_CLS_unchar2_2"/>
    <property type="match status" value="1"/>
</dbReference>
<dbReference type="EC" id="2.7.8.-" evidence="8"/>
<keyword evidence="12" id="KW-1185">Reference proteome</keyword>
<feature type="domain" description="PLD phosphodiesterase" evidence="10">
    <location>
        <begin position="222"/>
        <end position="249"/>
    </location>
</feature>
<keyword evidence="4 9" id="KW-0812">Transmembrane</keyword>
<dbReference type="Proteomes" id="UP000557872">
    <property type="component" value="Unassembled WGS sequence"/>
</dbReference>
<dbReference type="RefSeq" id="WP_178934882.1">
    <property type="nucleotide sequence ID" value="NZ_JACBAZ010000016.1"/>
</dbReference>
<dbReference type="GO" id="GO:0008808">
    <property type="term" value="F:cardiolipin synthase activity"/>
    <property type="evidence" value="ECO:0007669"/>
    <property type="project" value="UniProtKB-UniRule"/>
</dbReference>
<accession>A0A851GKN1</accession>
<dbReference type="InterPro" id="IPR022924">
    <property type="entry name" value="Cardiolipin_synthase"/>
</dbReference>
<feature type="transmembrane region" description="Helical" evidence="9">
    <location>
        <begin position="40"/>
        <end position="62"/>
    </location>
</feature>
<dbReference type="GO" id="GO:0005886">
    <property type="term" value="C:plasma membrane"/>
    <property type="evidence" value="ECO:0007669"/>
    <property type="project" value="UniProtKB-SubCell"/>
</dbReference>
<dbReference type="Pfam" id="PF13091">
    <property type="entry name" value="PLDc_2"/>
    <property type="match status" value="2"/>
</dbReference>
<dbReference type="NCBIfam" id="TIGR04265">
    <property type="entry name" value="bac_cardiolipin"/>
    <property type="match status" value="1"/>
</dbReference>
<proteinExistence type="predicted"/>
<gene>
    <name evidence="11" type="primary">cls</name>
    <name evidence="11" type="ORF">HW115_18430</name>
</gene>
<dbReference type="PANTHER" id="PTHR21248:SF22">
    <property type="entry name" value="PHOSPHOLIPASE D"/>
    <property type="match status" value="1"/>
</dbReference>
<comment type="subcellular location">
    <subcellularLocation>
        <location evidence="1">Cell membrane</location>
    </subcellularLocation>
</comment>
<keyword evidence="7 9" id="KW-0472">Membrane</keyword>
<evidence type="ECO:0000256" key="8">
    <source>
        <dbReference type="NCBIfam" id="TIGR04265"/>
    </source>
</evidence>
<keyword evidence="2" id="KW-1003">Cell membrane</keyword>
<dbReference type="InterPro" id="IPR001736">
    <property type="entry name" value="PLipase_D/transphosphatidylase"/>
</dbReference>
<dbReference type="GO" id="GO:0032049">
    <property type="term" value="P:cardiolipin biosynthetic process"/>
    <property type="evidence" value="ECO:0007669"/>
    <property type="project" value="UniProtKB-UniRule"/>
</dbReference>
<feature type="transmembrane region" description="Helical" evidence="9">
    <location>
        <begin position="12"/>
        <end position="33"/>
    </location>
</feature>
<organism evidence="11 12">
    <name type="scientific">Oceaniferula marina</name>
    <dbReference type="NCBI Taxonomy" id="2748318"/>
    <lineage>
        <taxon>Bacteria</taxon>
        <taxon>Pseudomonadati</taxon>
        <taxon>Verrucomicrobiota</taxon>
        <taxon>Verrucomicrobiia</taxon>
        <taxon>Verrucomicrobiales</taxon>
        <taxon>Verrucomicrobiaceae</taxon>
        <taxon>Oceaniferula</taxon>
    </lineage>
</organism>
<evidence type="ECO:0000256" key="7">
    <source>
        <dbReference type="ARBA" id="ARBA00023136"/>
    </source>
</evidence>
<keyword evidence="5" id="KW-0677">Repeat</keyword>
<dbReference type="AlphaFoldDB" id="A0A851GKN1"/>
<protein>
    <recommendedName>
        <fullName evidence="8">Cardiolipin synthase</fullName>
        <ecNumber evidence="8">2.7.8.-</ecNumber>
    </recommendedName>
</protein>
<evidence type="ECO:0000256" key="5">
    <source>
        <dbReference type="ARBA" id="ARBA00022737"/>
    </source>
</evidence>